<dbReference type="Gene3D" id="1.10.443.10">
    <property type="entry name" value="Intergrase catalytic core"/>
    <property type="match status" value="1"/>
</dbReference>
<dbReference type="InterPro" id="IPR002104">
    <property type="entry name" value="Integrase_catalytic"/>
</dbReference>
<gene>
    <name evidence="6" type="ORF">N177_1719</name>
</gene>
<keyword evidence="7" id="KW-1185">Reference proteome</keyword>
<accession>V4R0T0</accession>
<dbReference type="GO" id="GO:0015074">
    <property type="term" value="P:DNA integration"/>
    <property type="evidence" value="ECO:0007669"/>
    <property type="project" value="UniProtKB-KW"/>
</dbReference>
<name>V4R0T0_9HYPH</name>
<organism evidence="6 7">
    <name type="scientific">Lutibaculum baratangense AMV1</name>
    <dbReference type="NCBI Taxonomy" id="631454"/>
    <lineage>
        <taxon>Bacteria</taxon>
        <taxon>Pseudomonadati</taxon>
        <taxon>Pseudomonadota</taxon>
        <taxon>Alphaproteobacteria</taxon>
        <taxon>Hyphomicrobiales</taxon>
        <taxon>Tepidamorphaceae</taxon>
        <taxon>Lutibaculum</taxon>
    </lineage>
</organism>
<dbReference type="Proteomes" id="UP000017819">
    <property type="component" value="Unassembled WGS sequence"/>
</dbReference>
<dbReference type="eggNOG" id="COG0582">
    <property type="taxonomic scope" value="Bacteria"/>
</dbReference>
<evidence type="ECO:0000256" key="3">
    <source>
        <dbReference type="ARBA" id="ARBA00023125"/>
    </source>
</evidence>
<protein>
    <submittedName>
        <fullName evidence="6">Phage related integrase</fullName>
    </submittedName>
</protein>
<reference evidence="6 7" key="1">
    <citation type="journal article" date="2014" name="Genome Announc.">
        <title>Draft Genome Sequence of Lutibaculum baratangense Strain AMV1T, Isolated from a Mud Volcano in Andamans, India.</title>
        <authorList>
            <person name="Singh A."/>
            <person name="Sreenivas A."/>
            <person name="Sathyanarayana Reddy G."/>
            <person name="Pinnaka A.K."/>
            <person name="Shivaji S."/>
        </authorList>
    </citation>
    <scope>NUCLEOTIDE SEQUENCE [LARGE SCALE GENOMIC DNA]</scope>
    <source>
        <strain evidence="6 7">AMV1</strain>
    </source>
</reference>
<dbReference type="STRING" id="631454.N177_1719"/>
<dbReference type="InterPro" id="IPR013762">
    <property type="entry name" value="Integrase-like_cat_sf"/>
</dbReference>
<dbReference type="RefSeq" id="WP_023431861.1">
    <property type="nucleotide sequence ID" value="NZ_AWXZ01000019.1"/>
</dbReference>
<dbReference type="Pfam" id="PF00589">
    <property type="entry name" value="Phage_integrase"/>
    <property type="match status" value="1"/>
</dbReference>
<dbReference type="InterPro" id="IPR050808">
    <property type="entry name" value="Phage_Integrase"/>
</dbReference>
<sequence length="375" mass="42937">MAHRKKITDTLCRTAEPDAKYWDTEVRGFALFTGKTSKTFYFQKDVRGRTQRTKIGAFPLINAGQARMVAMELAVEHSSGVAARRLTAAKIPTLEQALETYLARPKLRSDHNRTSVETQMRIHLKSWLRLPLNEITKGMAVEAHRRISEPRVGRDALGRETQFGGERAANHVLKSFRAIYNHARRVHDLPECPTMAIEWHEETPSAVIICDLPRWKAEIEALENEVHTAFYRFLLFTGLRLDEARTLRWDQVRRDHLHLPSTKNGRAFDLPLLDAHHAILDPMRAYQSEYVFHGRRQAKHLKSPARITWSPHAHRRTFATVGVTEAGLLEETVGRLLNHTPTSVTGAHYVVVDHEKLREPMTRVVSVLERKGLQA</sequence>
<keyword evidence="2" id="KW-0229">DNA integration</keyword>
<dbReference type="Gene3D" id="3.30.160.390">
    <property type="entry name" value="Integrase, DNA-binding domain"/>
    <property type="match status" value="1"/>
</dbReference>
<evidence type="ECO:0000256" key="1">
    <source>
        <dbReference type="ARBA" id="ARBA00008857"/>
    </source>
</evidence>
<proteinExistence type="inferred from homology"/>
<dbReference type="InterPro" id="IPR010998">
    <property type="entry name" value="Integrase_recombinase_N"/>
</dbReference>
<evidence type="ECO:0000259" key="5">
    <source>
        <dbReference type="PROSITE" id="PS51898"/>
    </source>
</evidence>
<dbReference type="InterPro" id="IPR038488">
    <property type="entry name" value="Integrase_DNA-bd_sf"/>
</dbReference>
<dbReference type="PATRIC" id="fig|631454.5.peg.1699"/>
<evidence type="ECO:0000313" key="6">
    <source>
        <dbReference type="EMBL" id="ESR25607.1"/>
    </source>
</evidence>
<dbReference type="SUPFAM" id="SSF56349">
    <property type="entry name" value="DNA breaking-rejoining enzymes"/>
    <property type="match status" value="1"/>
</dbReference>
<comment type="similarity">
    <text evidence="1">Belongs to the 'phage' integrase family.</text>
</comment>
<dbReference type="GO" id="GO:0003677">
    <property type="term" value="F:DNA binding"/>
    <property type="evidence" value="ECO:0007669"/>
    <property type="project" value="UniProtKB-KW"/>
</dbReference>
<evidence type="ECO:0000256" key="2">
    <source>
        <dbReference type="ARBA" id="ARBA00022908"/>
    </source>
</evidence>
<keyword evidence="3" id="KW-0238">DNA-binding</keyword>
<feature type="domain" description="Tyr recombinase" evidence="5">
    <location>
        <begin position="202"/>
        <end position="362"/>
    </location>
</feature>
<dbReference type="PANTHER" id="PTHR30629:SF2">
    <property type="entry name" value="PROPHAGE INTEGRASE INTS-RELATED"/>
    <property type="match status" value="1"/>
</dbReference>
<dbReference type="PROSITE" id="PS51898">
    <property type="entry name" value="TYR_RECOMBINASE"/>
    <property type="match status" value="1"/>
</dbReference>
<dbReference type="EMBL" id="AWXZ01000019">
    <property type="protein sequence ID" value="ESR25607.1"/>
    <property type="molecule type" value="Genomic_DNA"/>
</dbReference>
<dbReference type="InterPro" id="IPR011010">
    <property type="entry name" value="DNA_brk_join_enz"/>
</dbReference>
<dbReference type="Gene3D" id="1.10.150.130">
    <property type="match status" value="1"/>
</dbReference>
<evidence type="ECO:0000256" key="4">
    <source>
        <dbReference type="ARBA" id="ARBA00023172"/>
    </source>
</evidence>
<comment type="caution">
    <text evidence="6">The sequence shown here is derived from an EMBL/GenBank/DDBJ whole genome shotgun (WGS) entry which is preliminary data.</text>
</comment>
<dbReference type="OrthoDB" id="9785687at2"/>
<keyword evidence="4" id="KW-0233">DNA recombination</keyword>
<dbReference type="PANTHER" id="PTHR30629">
    <property type="entry name" value="PROPHAGE INTEGRASE"/>
    <property type="match status" value="1"/>
</dbReference>
<dbReference type="GO" id="GO:0006310">
    <property type="term" value="P:DNA recombination"/>
    <property type="evidence" value="ECO:0007669"/>
    <property type="project" value="UniProtKB-KW"/>
</dbReference>
<evidence type="ECO:0000313" key="7">
    <source>
        <dbReference type="Proteomes" id="UP000017819"/>
    </source>
</evidence>
<dbReference type="AlphaFoldDB" id="V4R0T0"/>